<dbReference type="GO" id="GO:0005829">
    <property type="term" value="C:cytosol"/>
    <property type="evidence" value="ECO:0007669"/>
    <property type="project" value="TreeGrafter"/>
</dbReference>
<evidence type="ECO:0000259" key="4">
    <source>
        <dbReference type="PROSITE" id="PS50862"/>
    </source>
</evidence>
<dbReference type="Gene3D" id="3.30.930.10">
    <property type="entry name" value="Bira Bifunctional Protein, Domain 2"/>
    <property type="match status" value="1"/>
</dbReference>
<evidence type="ECO:0000256" key="3">
    <source>
        <dbReference type="ARBA" id="ARBA00022840"/>
    </source>
</evidence>
<keyword evidence="3" id="KW-0067">ATP-binding</keyword>
<dbReference type="SUPFAM" id="SSF55681">
    <property type="entry name" value="Class II aaRS and biotin synthetases"/>
    <property type="match status" value="1"/>
</dbReference>
<dbReference type="GO" id="GO:0005524">
    <property type="term" value="F:ATP binding"/>
    <property type="evidence" value="ECO:0007669"/>
    <property type="project" value="UniProtKB-KW"/>
</dbReference>
<dbReference type="PROSITE" id="PS50862">
    <property type="entry name" value="AA_TRNA_LIGASE_II"/>
    <property type="match status" value="1"/>
</dbReference>
<accession>A0A445MYL6</accession>
<reference evidence="5" key="1">
    <citation type="submission" date="2018-01" db="EMBL/GenBank/DDBJ databases">
        <authorList>
            <person name="Regsiter A."/>
            <person name="William W."/>
        </authorList>
    </citation>
    <scope>NUCLEOTIDE SEQUENCE</scope>
    <source>
        <strain evidence="5">TRIP AH-1</strain>
    </source>
</reference>
<organism evidence="5">
    <name type="scientific">uncultured Desulfobacterium sp</name>
    <dbReference type="NCBI Taxonomy" id="201089"/>
    <lineage>
        <taxon>Bacteria</taxon>
        <taxon>Pseudomonadati</taxon>
        <taxon>Thermodesulfobacteriota</taxon>
        <taxon>Desulfobacteria</taxon>
        <taxon>Desulfobacterales</taxon>
        <taxon>Desulfobacteriaceae</taxon>
        <taxon>Desulfobacterium</taxon>
        <taxon>environmental samples</taxon>
    </lineage>
</organism>
<keyword evidence="2" id="KW-0547">Nucleotide-binding</keyword>
<evidence type="ECO:0000256" key="2">
    <source>
        <dbReference type="ARBA" id="ARBA00022741"/>
    </source>
</evidence>
<dbReference type="InterPro" id="IPR045864">
    <property type="entry name" value="aa-tRNA-synth_II/BPL/LPL"/>
</dbReference>
<name>A0A445MYL6_9BACT</name>
<dbReference type="GO" id="GO:0004824">
    <property type="term" value="F:lysine-tRNA ligase activity"/>
    <property type="evidence" value="ECO:0007669"/>
    <property type="project" value="InterPro"/>
</dbReference>
<dbReference type="AlphaFoldDB" id="A0A445MYL6"/>
<dbReference type="InterPro" id="IPR004525">
    <property type="entry name" value="EpmA"/>
</dbReference>
<gene>
    <name evidence="5" type="primary">epmA</name>
    <name evidence="5" type="ORF">PITCH_A250005</name>
</gene>
<protein>
    <submittedName>
        <fullName evidence="5">Elongation factor P--(R)-beta-lysine ligase</fullName>
        <ecNumber evidence="5">6.3.1.-</ecNumber>
    </submittedName>
</protein>
<evidence type="ECO:0000256" key="1">
    <source>
        <dbReference type="ARBA" id="ARBA00022598"/>
    </source>
</evidence>
<dbReference type="EC" id="6.3.1.-" evidence="5"/>
<dbReference type="NCBIfam" id="NF006828">
    <property type="entry name" value="PRK09350.1"/>
    <property type="match status" value="1"/>
</dbReference>
<dbReference type="GO" id="GO:0000049">
    <property type="term" value="F:tRNA binding"/>
    <property type="evidence" value="ECO:0007669"/>
    <property type="project" value="TreeGrafter"/>
</dbReference>
<dbReference type="PANTHER" id="PTHR42918:SF6">
    <property type="entry name" value="ELONGATION FACTOR P--(R)-BETA-LYSINE LIGASE"/>
    <property type="match status" value="1"/>
</dbReference>
<dbReference type="GO" id="GO:0003746">
    <property type="term" value="F:translation elongation factor activity"/>
    <property type="evidence" value="ECO:0007669"/>
    <property type="project" value="UniProtKB-KW"/>
</dbReference>
<dbReference type="PANTHER" id="PTHR42918">
    <property type="entry name" value="LYSYL-TRNA SYNTHETASE"/>
    <property type="match status" value="1"/>
</dbReference>
<evidence type="ECO:0000313" key="5">
    <source>
        <dbReference type="EMBL" id="SPD74576.1"/>
    </source>
</evidence>
<dbReference type="NCBIfam" id="TIGR00462">
    <property type="entry name" value="genX"/>
    <property type="match status" value="1"/>
</dbReference>
<dbReference type="InterPro" id="IPR004364">
    <property type="entry name" value="Aa-tRNA-synt_II"/>
</dbReference>
<dbReference type="EMBL" id="OJIN01000165">
    <property type="protein sequence ID" value="SPD74576.1"/>
    <property type="molecule type" value="Genomic_DNA"/>
</dbReference>
<dbReference type="Pfam" id="PF00152">
    <property type="entry name" value="tRNA-synt_2"/>
    <property type="match status" value="1"/>
</dbReference>
<sequence length="317" mass="36614">MSPESRNSFPLSEQERLHYRKRFLWLRAWLIQAIRHFFVEREYLEVETPLLIPAPAPEVHIDAIRTDAGYLHTSPELCMKRLLAAGFSRIFQISKCFRADERGERHLPEFCLLEWYRAAIDYNALMEECRELLIYVADHLGFDGKITYQGKEIDLKGPWKKISVHDAFLSYASISLEESLKKGLFDEVVVNEIEPRLISEGPVFLYDYPSSLAALARLRSDDPRFAERFEIYVAGLEVANGFSELTDKNEQKVRFEMDMQHRLDFGRPCYPMPEKFLLSLENMPEAAGVAFGVDRLAMIFGDTASIDDVVAFTPEEL</sequence>
<proteinExistence type="predicted"/>
<dbReference type="GO" id="GO:0006430">
    <property type="term" value="P:lysyl-tRNA aminoacylation"/>
    <property type="evidence" value="ECO:0007669"/>
    <property type="project" value="InterPro"/>
</dbReference>
<keyword evidence="5" id="KW-0648">Protein biosynthesis</keyword>
<keyword evidence="1 5" id="KW-0436">Ligase</keyword>
<keyword evidence="5" id="KW-0251">Elongation factor</keyword>
<dbReference type="InterPro" id="IPR006195">
    <property type="entry name" value="aa-tRNA-synth_II"/>
</dbReference>
<feature type="domain" description="Aminoacyl-transfer RNA synthetases class-II family profile" evidence="4">
    <location>
        <begin position="30"/>
        <end position="314"/>
    </location>
</feature>